<dbReference type="EMBL" id="JANBPW010005163">
    <property type="protein sequence ID" value="KAJ1933219.1"/>
    <property type="molecule type" value="Genomic_DNA"/>
</dbReference>
<proteinExistence type="predicted"/>
<accession>A0ACC1J0T2</accession>
<gene>
    <name evidence="1" type="ORF">FBU59_006101</name>
</gene>
<evidence type="ECO:0000313" key="2">
    <source>
        <dbReference type="Proteomes" id="UP001150603"/>
    </source>
</evidence>
<evidence type="ECO:0000313" key="1">
    <source>
        <dbReference type="EMBL" id="KAJ1933219.1"/>
    </source>
</evidence>
<keyword evidence="2" id="KW-1185">Reference proteome</keyword>
<dbReference type="Proteomes" id="UP001150603">
    <property type="component" value="Unassembled WGS sequence"/>
</dbReference>
<sequence length="105" mass="11597">MSSSSAPNHQERLSGDFSNMEKGVSAHSSDGDNNSFDKESQFKNGNDCEVIEVPADMTKAVAGPLSFWTMIVVVMELCERFAYYGATIMFSIYLQKQLGRTKSQA</sequence>
<organism evidence="1 2">
    <name type="scientific">Linderina macrospora</name>
    <dbReference type="NCBI Taxonomy" id="4868"/>
    <lineage>
        <taxon>Eukaryota</taxon>
        <taxon>Fungi</taxon>
        <taxon>Fungi incertae sedis</taxon>
        <taxon>Zoopagomycota</taxon>
        <taxon>Kickxellomycotina</taxon>
        <taxon>Kickxellomycetes</taxon>
        <taxon>Kickxellales</taxon>
        <taxon>Kickxellaceae</taxon>
        <taxon>Linderina</taxon>
    </lineage>
</organism>
<feature type="non-terminal residue" evidence="1">
    <location>
        <position position="105"/>
    </location>
</feature>
<protein>
    <submittedName>
        <fullName evidence="1">Uncharacterized protein</fullName>
    </submittedName>
</protein>
<reference evidence="1" key="1">
    <citation type="submission" date="2022-07" db="EMBL/GenBank/DDBJ databases">
        <title>Phylogenomic reconstructions and comparative analyses of Kickxellomycotina fungi.</title>
        <authorList>
            <person name="Reynolds N.K."/>
            <person name="Stajich J.E."/>
            <person name="Barry K."/>
            <person name="Grigoriev I.V."/>
            <person name="Crous P."/>
            <person name="Smith M.E."/>
        </authorList>
    </citation>
    <scope>NUCLEOTIDE SEQUENCE</scope>
    <source>
        <strain evidence="1">NRRL 5244</strain>
    </source>
</reference>
<name>A0ACC1J0T2_9FUNG</name>
<comment type="caution">
    <text evidence="1">The sequence shown here is derived from an EMBL/GenBank/DDBJ whole genome shotgun (WGS) entry which is preliminary data.</text>
</comment>